<evidence type="ECO:0000313" key="2">
    <source>
        <dbReference type="EMBL" id="PNF28944.1"/>
    </source>
</evidence>
<comment type="caution">
    <text evidence="2">The sequence shown here is derived from an EMBL/GenBank/DDBJ whole genome shotgun (WGS) entry which is preliminary data.</text>
</comment>
<dbReference type="Proteomes" id="UP000235965">
    <property type="component" value="Unassembled WGS sequence"/>
</dbReference>
<name>A0A2J7QK35_9NEOP</name>
<dbReference type="AlphaFoldDB" id="A0A2J7QK35"/>
<keyword evidence="1" id="KW-0175">Coiled coil</keyword>
<gene>
    <name evidence="2" type="ORF">B7P43_G15266</name>
</gene>
<reference evidence="2 3" key="1">
    <citation type="submission" date="2017-12" db="EMBL/GenBank/DDBJ databases">
        <title>Hemimetabolous genomes reveal molecular basis of termite eusociality.</title>
        <authorList>
            <person name="Harrison M.C."/>
            <person name="Jongepier E."/>
            <person name="Robertson H.M."/>
            <person name="Arning N."/>
            <person name="Bitard-Feildel T."/>
            <person name="Chao H."/>
            <person name="Childers C.P."/>
            <person name="Dinh H."/>
            <person name="Doddapaneni H."/>
            <person name="Dugan S."/>
            <person name="Gowin J."/>
            <person name="Greiner C."/>
            <person name="Han Y."/>
            <person name="Hu H."/>
            <person name="Hughes D.S.T."/>
            <person name="Huylmans A.-K."/>
            <person name="Kemena C."/>
            <person name="Kremer L.P.M."/>
            <person name="Lee S.L."/>
            <person name="Lopez-Ezquerra A."/>
            <person name="Mallet L."/>
            <person name="Monroy-Kuhn J.M."/>
            <person name="Moser A."/>
            <person name="Murali S.C."/>
            <person name="Muzny D.M."/>
            <person name="Otani S."/>
            <person name="Piulachs M.-D."/>
            <person name="Poelchau M."/>
            <person name="Qu J."/>
            <person name="Schaub F."/>
            <person name="Wada-Katsumata A."/>
            <person name="Worley K.C."/>
            <person name="Xie Q."/>
            <person name="Ylla G."/>
            <person name="Poulsen M."/>
            <person name="Gibbs R.A."/>
            <person name="Schal C."/>
            <person name="Richards S."/>
            <person name="Belles X."/>
            <person name="Korb J."/>
            <person name="Bornberg-Bauer E."/>
        </authorList>
    </citation>
    <scope>NUCLEOTIDE SEQUENCE [LARGE SCALE GENOMIC DNA]</scope>
    <source>
        <tissue evidence="2">Whole body</tissue>
    </source>
</reference>
<dbReference type="InParanoid" id="A0A2J7QK35"/>
<dbReference type="Pfam" id="PF16021">
    <property type="entry name" value="PDCD7"/>
    <property type="match status" value="1"/>
</dbReference>
<dbReference type="EMBL" id="NEVH01013278">
    <property type="protein sequence ID" value="PNF28942.1"/>
    <property type="molecule type" value="Genomic_DNA"/>
</dbReference>
<organism evidence="2 3">
    <name type="scientific">Cryptotermes secundus</name>
    <dbReference type="NCBI Taxonomy" id="105785"/>
    <lineage>
        <taxon>Eukaryota</taxon>
        <taxon>Metazoa</taxon>
        <taxon>Ecdysozoa</taxon>
        <taxon>Arthropoda</taxon>
        <taxon>Hexapoda</taxon>
        <taxon>Insecta</taxon>
        <taxon>Pterygota</taxon>
        <taxon>Neoptera</taxon>
        <taxon>Polyneoptera</taxon>
        <taxon>Dictyoptera</taxon>
        <taxon>Blattodea</taxon>
        <taxon>Blattoidea</taxon>
        <taxon>Termitoidae</taxon>
        <taxon>Kalotermitidae</taxon>
        <taxon>Cryptotermitinae</taxon>
        <taxon>Cryptotermes</taxon>
    </lineage>
</organism>
<dbReference type="InterPro" id="IPR052831">
    <property type="entry name" value="Apoptosis_promoter"/>
</dbReference>
<dbReference type="GO" id="GO:0005689">
    <property type="term" value="C:U12-type spliceosomal complex"/>
    <property type="evidence" value="ECO:0007669"/>
    <property type="project" value="TreeGrafter"/>
</dbReference>
<dbReference type="STRING" id="105785.A0A2J7QK35"/>
<evidence type="ECO:0000256" key="1">
    <source>
        <dbReference type="SAM" id="Coils"/>
    </source>
</evidence>
<dbReference type="EMBL" id="NEVH01013278">
    <property type="protein sequence ID" value="PNF28944.1"/>
    <property type="molecule type" value="Genomic_DNA"/>
</dbReference>
<dbReference type="OrthoDB" id="2289628at2759"/>
<evidence type="ECO:0008006" key="4">
    <source>
        <dbReference type="Google" id="ProtNLM"/>
    </source>
</evidence>
<evidence type="ECO:0000313" key="3">
    <source>
        <dbReference type="Proteomes" id="UP000235965"/>
    </source>
</evidence>
<accession>A0A2J7QK35</accession>
<dbReference type="PANTHER" id="PTHR48190">
    <property type="entry name" value="PROGRAMMED CELL DEATH PROTEIN 7"/>
    <property type="match status" value="1"/>
</dbReference>
<proteinExistence type="predicted"/>
<dbReference type="EMBL" id="NEVH01013278">
    <property type="protein sequence ID" value="PNF28943.1"/>
    <property type="molecule type" value="Genomic_DNA"/>
</dbReference>
<sequence>MAYSYPPPFINKLTSETVSSPPIPVVNFNIPPPGFRPSHAVETWHLDMYHNHPPSPLPQLPILLLPQEHSVPQPKEWGQENAPAQEVHTHMTHDSPWLKDWLQKKRMTHTNSYQKQPAVPLKLFEARCMLQLCITGLDELHSLQQELRMKCYDLSPCWREKWDHVKKVQAQVSNHLDKLHNPETLDALRLTLLKRSKKRLRQRRQRAAHKEAVRQSHTRRQQLHKKIDTWLENMQEVVEDAKREESLKHEADQVLAEVTRKKSEAQRQVNMLTALQKLRRIRAQIATNRGQRIDAESGLRFTRVTDHLVKLWEDQLKGYDVEEQGLRAMLDAAVVERTKSEISQDKQILAEWETLLFGKREAYSSFYKAAEEDVDAFVAIRHSWDKFVAAPGAVMSSSIPVGWVLPSNPSTEKWESLLTDNSKKLKI</sequence>
<feature type="coiled-coil region" evidence="1">
    <location>
        <begin position="248"/>
        <end position="275"/>
    </location>
</feature>
<keyword evidence="3" id="KW-1185">Reference proteome</keyword>
<dbReference type="PANTHER" id="PTHR48190:SF2">
    <property type="entry name" value="PROGRAMMED CELL DEATH PROTEIN 7"/>
    <property type="match status" value="1"/>
</dbReference>
<protein>
    <recommendedName>
        <fullName evidence="4">Programmed cell death protein 7</fullName>
    </recommendedName>
</protein>
<dbReference type="InterPro" id="IPR031974">
    <property type="entry name" value="PDCD7"/>
</dbReference>